<comment type="caution">
    <text evidence="7">The sequence shown here is derived from an EMBL/GenBank/DDBJ whole genome shotgun (WGS) entry which is preliminary data.</text>
</comment>
<evidence type="ECO:0000313" key="7">
    <source>
        <dbReference type="EMBL" id="MFC5744570.1"/>
    </source>
</evidence>
<dbReference type="EMBL" id="JBHSON010000003">
    <property type="protein sequence ID" value="MFC5744570.1"/>
    <property type="molecule type" value="Genomic_DNA"/>
</dbReference>
<dbReference type="InterPro" id="IPR000073">
    <property type="entry name" value="AB_hydrolase_1"/>
</dbReference>
<dbReference type="PANTHER" id="PTHR43248">
    <property type="entry name" value="2-SUCCINYL-6-HYDROXY-2,4-CYCLOHEXADIENE-1-CARBOXYLATE SYNTHASE"/>
    <property type="match status" value="1"/>
</dbReference>
<name>A0ABW0ZUI9_9ACTN</name>
<dbReference type="InterPro" id="IPR013595">
    <property type="entry name" value="Pept_S33_TAP-like_C"/>
</dbReference>
<feature type="signal peptide" evidence="4">
    <location>
        <begin position="1"/>
        <end position="28"/>
    </location>
</feature>
<dbReference type="InterPro" id="IPR051601">
    <property type="entry name" value="Serine_prot/Carboxylest_S33"/>
</dbReference>
<keyword evidence="3 7" id="KW-0378">Hydrolase</keyword>
<feature type="chain" id="PRO_5046046307" evidence="4">
    <location>
        <begin position="29"/>
        <end position="494"/>
    </location>
</feature>
<organism evidence="7 8">
    <name type="scientific">Actinomadura rugatobispora</name>
    <dbReference type="NCBI Taxonomy" id="1994"/>
    <lineage>
        <taxon>Bacteria</taxon>
        <taxon>Bacillati</taxon>
        <taxon>Actinomycetota</taxon>
        <taxon>Actinomycetes</taxon>
        <taxon>Streptosporangiales</taxon>
        <taxon>Thermomonosporaceae</taxon>
        <taxon>Actinomadura</taxon>
    </lineage>
</organism>
<feature type="domain" description="AB hydrolase-1" evidence="5">
    <location>
        <begin position="97"/>
        <end position="296"/>
    </location>
</feature>
<feature type="domain" description="Peptidase S33 tripeptidyl aminopeptidase-like C-terminal" evidence="6">
    <location>
        <begin position="403"/>
        <end position="489"/>
    </location>
</feature>
<dbReference type="Pfam" id="PF08386">
    <property type="entry name" value="Abhydrolase_4"/>
    <property type="match status" value="1"/>
</dbReference>
<dbReference type="Gene3D" id="3.40.50.1820">
    <property type="entry name" value="alpha/beta hydrolase"/>
    <property type="match status" value="1"/>
</dbReference>
<dbReference type="SUPFAM" id="SSF53474">
    <property type="entry name" value="alpha/beta-Hydrolases"/>
    <property type="match status" value="1"/>
</dbReference>
<proteinExistence type="inferred from homology"/>
<protein>
    <submittedName>
        <fullName evidence="7">Alpha/beta hydrolase</fullName>
    </submittedName>
</protein>
<dbReference type="RefSeq" id="WP_378279855.1">
    <property type="nucleotide sequence ID" value="NZ_JBHSON010000003.1"/>
</dbReference>
<dbReference type="PANTHER" id="PTHR43248:SF29">
    <property type="entry name" value="TRIPEPTIDYL AMINOPEPTIDASE"/>
    <property type="match status" value="1"/>
</dbReference>
<dbReference type="Pfam" id="PF00561">
    <property type="entry name" value="Abhydrolase_1"/>
    <property type="match status" value="1"/>
</dbReference>
<evidence type="ECO:0000259" key="6">
    <source>
        <dbReference type="Pfam" id="PF08386"/>
    </source>
</evidence>
<evidence type="ECO:0000259" key="5">
    <source>
        <dbReference type="Pfam" id="PF00561"/>
    </source>
</evidence>
<accession>A0ABW0ZUI9</accession>
<dbReference type="InterPro" id="IPR029058">
    <property type="entry name" value="AB_hydrolase_fold"/>
</dbReference>
<sequence>MTILGRWLGAAAGLTAGAAAVTAFTVHAAPAVTNAVPNAAPAAASRLAWSPCDDPENPGAECATLSVPVDWERPDGPKLGLALARRTATGPGERVGTLVFGPGGPGDSGVDRVVTGIGRFSPEIRRRFDIVSFDPRGVGDSNPITCSGDLLARRPSPKMDGQADFAATLAYNAELRADCRERTGPVFDHLDTAHTVRDLEALRAALGEPKLTFHGSSYGTVLGAQYAETYPHRIRAMVLESVLDHSLPTARALLRDQGIAAQDSFDEFVKWCGANEGCALHGRDVRATWKTLLARAERGELEHPKKPGTRISSIDLVNVIAFRAFYTADFAGLARTIAAMEASTPLPAAPTALSPLPPTAPIFCSDWRLPVRDHREYASLVRTLNTAAPDMPYLLPLRITTACLGAPATNPQHRLKVDGAPPILLSNARHDPATGHAGARSVARQLGRGGVLLTYEGHGHGSATSGPCMENTVNAYLTDLKVPARDTSCPASSG</sequence>
<dbReference type="GO" id="GO:0016787">
    <property type="term" value="F:hydrolase activity"/>
    <property type="evidence" value="ECO:0007669"/>
    <property type="project" value="UniProtKB-KW"/>
</dbReference>
<dbReference type="Proteomes" id="UP001596074">
    <property type="component" value="Unassembled WGS sequence"/>
</dbReference>
<evidence type="ECO:0000313" key="8">
    <source>
        <dbReference type="Proteomes" id="UP001596074"/>
    </source>
</evidence>
<comment type="similarity">
    <text evidence="1">Belongs to the peptidase S33 family.</text>
</comment>
<evidence type="ECO:0000256" key="1">
    <source>
        <dbReference type="ARBA" id="ARBA00010088"/>
    </source>
</evidence>
<keyword evidence="2 4" id="KW-0732">Signal</keyword>
<gene>
    <name evidence="7" type="ORF">ACFPZN_02960</name>
</gene>
<reference evidence="8" key="1">
    <citation type="journal article" date="2019" name="Int. J. Syst. Evol. Microbiol.">
        <title>The Global Catalogue of Microorganisms (GCM) 10K type strain sequencing project: providing services to taxonomists for standard genome sequencing and annotation.</title>
        <authorList>
            <consortium name="The Broad Institute Genomics Platform"/>
            <consortium name="The Broad Institute Genome Sequencing Center for Infectious Disease"/>
            <person name="Wu L."/>
            <person name="Ma J."/>
        </authorList>
    </citation>
    <scope>NUCLEOTIDE SEQUENCE [LARGE SCALE GENOMIC DNA]</scope>
    <source>
        <strain evidence="8">KCTC 42087</strain>
    </source>
</reference>
<evidence type="ECO:0000256" key="3">
    <source>
        <dbReference type="ARBA" id="ARBA00022801"/>
    </source>
</evidence>
<evidence type="ECO:0000256" key="2">
    <source>
        <dbReference type="ARBA" id="ARBA00022729"/>
    </source>
</evidence>
<evidence type="ECO:0000256" key="4">
    <source>
        <dbReference type="SAM" id="SignalP"/>
    </source>
</evidence>
<keyword evidence="8" id="KW-1185">Reference proteome</keyword>